<dbReference type="PANTHER" id="PTHR48100">
    <property type="entry name" value="BROAD-SPECIFICITY PHOSPHATASE YOR283W-RELATED"/>
    <property type="match status" value="1"/>
</dbReference>
<dbReference type="PANTHER" id="PTHR48100:SF62">
    <property type="entry name" value="GLUCOSYL-3-PHOSPHOGLYCERATE PHOSPHATASE"/>
    <property type="match status" value="1"/>
</dbReference>
<name>A0ABX1S4J5_9PSEU</name>
<dbReference type="InterPro" id="IPR013078">
    <property type="entry name" value="His_Pase_superF_clade-1"/>
</dbReference>
<dbReference type="Pfam" id="PF00300">
    <property type="entry name" value="His_Phos_1"/>
    <property type="match status" value="1"/>
</dbReference>
<proteinExistence type="predicted"/>
<dbReference type="InterPro" id="IPR050275">
    <property type="entry name" value="PGM_Phosphatase"/>
</dbReference>
<sequence length="229" mass="24475">MQLIFVRHALPHRVRPSDLADGGNADPGLTELGERQAERLVGALRGDRVDGLYSSPLLRAQGTASPLAAALDRTPRLVPGLREYDAGEKHYVPVHEMARADPAAWERMRAGLLPPHIDAGAFRERVVTAVESIVATHPGRKTAVLVAHAGVINIYLAYLLDISRTLAFPLDYTGITRVIASRDGRRAVRTVNEIAHVTDLLATASTPDSPAASCEDEGAGCGRASGPRS</sequence>
<dbReference type="InterPro" id="IPR029033">
    <property type="entry name" value="His_PPase_superfam"/>
</dbReference>
<accession>A0ABX1S4J5</accession>
<comment type="caution">
    <text evidence="2">The sequence shown here is derived from an EMBL/GenBank/DDBJ whole genome shotgun (WGS) entry which is preliminary data.</text>
</comment>
<dbReference type="RefSeq" id="WP_169379822.1">
    <property type="nucleotide sequence ID" value="NZ_JAAXLA010000004.1"/>
</dbReference>
<protein>
    <submittedName>
        <fullName evidence="2">Histidine phosphatase family protein</fullName>
    </submittedName>
</protein>
<evidence type="ECO:0000313" key="2">
    <source>
        <dbReference type="EMBL" id="NMH96470.1"/>
    </source>
</evidence>
<keyword evidence="3" id="KW-1185">Reference proteome</keyword>
<dbReference type="SUPFAM" id="SSF53254">
    <property type="entry name" value="Phosphoglycerate mutase-like"/>
    <property type="match status" value="1"/>
</dbReference>
<dbReference type="Proteomes" id="UP000820669">
    <property type="component" value="Unassembled WGS sequence"/>
</dbReference>
<dbReference type="Gene3D" id="3.40.50.1240">
    <property type="entry name" value="Phosphoglycerate mutase-like"/>
    <property type="match status" value="1"/>
</dbReference>
<gene>
    <name evidence="2" type="ORF">HF526_03915</name>
</gene>
<evidence type="ECO:0000256" key="1">
    <source>
        <dbReference type="SAM" id="MobiDB-lite"/>
    </source>
</evidence>
<dbReference type="SMART" id="SM00855">
    <property type="entry name" value="PGAM"/>
    <property type="match status" value="1"/>
</dbReference>
<dbReference type="EMBL" id="JAAXLA010000004">
    <property type="protein sequence ID" value="NMH96470.1"/>
    <property type="molecule type" value="Genomic_DNA"/>
</dbReference>
<evidence type="ECO:0000313" key="3">
    <source>
        <dbReference type="Proteomes" id="UP000820669"/>
    </source>
</evidence>
<feature type="region of interest" description="Disordered" evidence="1">
    <location>
        <begin position="206"/>
        <end position="229"/>
    </location>
</feature>
<dbReference type="CDD" id="cd07067">
    <property type="entry name" value="HP_PGM_like"/>
    <property type="match status" value="1"/>
</dbReference>
<reference evidence="2 3" key="1">
    <citation type="submission" date="2020-04" db="EMBL/GenBank/DDBJ databases">
        <authorList>
            <person name="Klaysubun C."/>
            <person name="Duangmal K."/>
            <person name="Lipun K."/>
        </authorList>
    </citation>
    <scope>NUCLEOTIDE SEQUENCE [LARGE SCALE GENOMIC DNA]</scope>
    <source>
        <strain evidence="2 3">K10HN5</strain>
    </source>
</reference>
<organism evidence="2 3">
    <name type="scientific">Pseudonocardia acidicola</name>
    <dbReference type="NCBI Taxonomy" id="2724939"/>
    <lineage>
        <taxon>Bacteria</taxon>
        <taxon>Bacillati</taxon>
        <taxon>Actinomycetota</taxon>
        <taxon>Actinomycetes</taxon>
        <taxon>Pseudonocardiales</taxon>
        <taxon>Pseudonocardiaceae</taxon>
        <taxon>Pseudonocardia</taxon>
    </lineage>
</organism>